<name>A0A5Q0BGV4_9GAMM</name>
<evidence type="ECO:0000313" key="1">
    <source>
        <dbReference type="EMBL" id="QFY43040.1"/>
    </source>
</evidence>
<dbReference type="Proteomes" id="UP000325755">
    <property type="component" value="Chromosome"/>
</dbReference>
<dbReference type="RefSeq" id="WP_153249023.1">
    <property type="nucleotide sequence ID" value="NZ_CP044205.1"/>
</dbReference>
<evidence type="ECO:0008006" key="3">
    <source>
        <dbReference type="Google" id="ProtNLM"/>
    </source>
</evidence>
<reference evidence="1 2" key="1">
    <citation type="submission" date="2019-09" db="EMBL/GenBank/DDBJ databases">
        <title>Ecophysiology of the spiral-shaped methanotroph Methylospira mobilis as revealed by the complete genome sequence.</title>
        <authorList>
            <person name="Oshkin I.Y."/>
            <person name="Dedysh S.N."/>
            <person name="Miroshnikov K."/>
            <person name="Danilova O.V."/>
            <person name="Hakobyan A."/>
            <person name="Liesack W."/>
        </authorList>
    </citation>
    <scope>NUCLEOTIDE SEQUENCE [LARGE SCALE GENOMIC DNA]</scope>
    <source>
        <strain evidence="1 2">Shm1</strain>
    </source>
</reference>
<protein>
    <recommendedName>
        <fullName evidence="3">Phage tail protein</fullName>
    </recommendedName>
</protein>
<proteinExistence type="predicted"/>
<sequence>MIVFTITAAGIATENAAMETGTMPVYGNIVIGDGTPADVPFNANDLTHQVLSVPVLVVERLSAGAVRLHANIPPDVELRIREIGLRLSDGTLYAYAPYDEAAGGFYKPSGFDFSFDVVLAREQLANLTFTYTPVDVQSIADSITNTARNAIDAYMQTYIIDLTAMCSRMSRNLIELQQRSTNVKLG</sequence>
<dbReference type="EMBL" id="CP044205">
    <property type="protein sequence ID" value="QFY43040.1"/>
    <property type="molecule type" value="Genomic_DNA"/>
</dbReference>
<accession>A0A5Q0BGV4</accession>
<gene>
    <name evidence="1" type="ORF">F6R98_10770</name>
</gene>
<dbReference type="KEGG" id="mmob:F6R98_10770"/>
<keyword evidence="2" id="KW-1185">Reference proteome</keyword>
<evidence type="ECO:0000313" key="2">
    <source>
        <dbReference type="Proteomes" id="UP000325755"/>
    </source>
</evidence>
<organism evidence="1 2">
    <name type="scientific">Candidatus Methylospira mobilis</name>
    <dbReference type="NCBI Taxonomy" id="1808979"/>
    <lineage>
        <taxon>Bacteria</taxon>
        <taxon>Pseudomonadati</taxon>
        <taxon>Pseudomonadota</taxon>
        <taxon>Gammaproteobacteria</taxon>
        <taxon>Methylococcales</taxon>
        <taxon>Methylococcaceae</taxon>
        <taxon>Candidatus Methylospira</taxon>
    </lineage>
</organism>
<dbReference type="AlphaFoldDB" id="A0A5Q0BGV4"/>
<dbReference type="InParanoid" id="A0A5Q0BGV4"/>